<evidence type="ECO:0000313" key="2">
    <source>
        <dbReference type="EMBL" id="GEN30986.1"/>
    </source>
</evidence>
<evidence type="ECO:0000256" key="1">
    <source>
        <dbReference type="SAM" id="MobiDB-lite"/>
    </source>
</evidence>
<dbReference type="InterPro" id="IPR019076">
    <property type="entry name" value="Spore_lipoprot_YhcN/YlaJ-like"/>
</dbReference>
<comment type="caution">
    <text evidence="2">The sequence shown here is derived from an EMBL/GenBank/DDBJ whole genome shotgun (WGS) entry which is preliminary data.</text>
</comment>
<organism evidence="2 3">
    <name type="scientific">Cerasibacillus quisquiliarum</name>
    <dbReference type="NCBI Taxonomy" id="227865"/>
    <lineage>
        <taxon>Bacteria</taxon>
        <taxon>Bacillati</taxon>
        <taxon>Bacillota</taxon>
        <taxon>Bacilli</taxon>
        <taxon>Bacillales</taxon>
        <taxon>Bacillaceae</taxon>
        <taxon>Cerasibacillus</taxon>
    </lineage>
</organism>
<reference evidence="2 3" key="1">
    <citation type="submission" date="2019-07" db="EMBL/GenBank/DDBJ databases">
        <title>Whole genome shotgun sequence of Cerasibacillus quisquiliarum NBRC 102429.</title>
        <authorList>
            <person name="Hosoyama A."/>
            <person name="Uohara A."/>
            <person name="Ohji S."/>
            <person name="Ichikawa N."/>
        </authorList>
    </citation>
    <scope>NUCLEOTIDE SEQUENCE [LARGE SCALE GENOMIC DNA]</scope>
    <source>
        <strain evidence="2 3">NBRC 102429</strain>
    </source>
</reference>
<feature type="region of interest" description="Disordered" evidence="1">
    <location>
        <begin position="52"/>
        <end position="71"/>
    </location>
</feature>
<name>A0A511UWI2_9BACI</name>
<dbReference type="Proteomes" id="UP000321491">
    <property type="component" value="Unassembled WGS sequence"/>
</dbReference>
<dbReference type="Pfam" id="PF09580">
    <property type="entry name" value="Spore_YhcN_YlaJ"/>
    <property type="match status" value="1"/>
</dbReference>
<protein>
    <submittedName>
        <fullName evidence="2">Uncharacterized protein</fullName>
    </submittedName>
</protein>
<dbReference type="RefSeq" id="WP_170226638.1">
    <property type="nucleotide sequence ID" value="NZ_BJXW01000012.1"/>
</dbReference>
<dbReference type="EMBL" id="BJXW01000012">
    <property type="protein sequence ID" value="GEN30986.1"/>
    <property type="molecule type" value="Genomic_DNA"/>
</dbReference>
<sequence>MRRFIIVLIALNFVACAPRYSNQNENAVKNNTEPIHFETKQQQRDRLGVRDKSIGEQGGYPQTYRDYNKGPDKERYSDIFTNAESVRLEAHLKTFKEIKQAQVASTKDRVVIGILLNNRFQEDKNVAIDIKKSVEEIVPNKTVVVYTDHIHWDRMRELRAKKVDNPETLLESWFGE</sequence>
<gene>
    <name evidence="2" type="ORF">CQU01_12240</name>
</gene>
<keyword evidence="3" id="KW-1185">Reference proteome</keyword>
<dbReference type="AlphaFoldDB" id="A0A511UWI2"/>
<proteinExistence type="predicted"/>
<accession>A0A511UWI2</accession>
<evidence type="ECO:0000313" key="3">
    <source>
        <dbReference type="Proteomes" id="UP000321491"/>
    </source>
</evidence>